<keyword evidence="2 9" id="KW-0479">Metal-binding</keyword>
<evidence type="ECO:0000256" key="5">
    <source>
        <dbReference type="ARBA" id="ARBA00022840"/>
    </source>
</evidence>
<comment type="catalytic activity">
    <reaction evidence="9">
        <text>D-ribose + ATP = D-ribose 5-phosphate + ADP + H(+)</text>
        <dbReference type="Rhea" id="RHEA:13697"/>
        <dbReference type="ChEBI" id="CHEBI:15378"/>
        <dbReference type="ChEBI" id="CHEBI:30616"/>
        <dbReference type="ChEBI" id="CHEBI:47013"/>
        <dbReference type="ChEBI" id="CHEBI:78346"/>
        <dbReference type="ChEBI" id="CHEBI:456216"/>
        <dbReference type="EC" id="2.7.1.15"/>
    </reaction>
</comment>
<comment type="pathway">
    <text evidence="9">Carbohydrate metabolism; D-ribose degradation; D-ribose 5-phosphate from beta-D-ribopyranose: step 2/2.</text>
</comment>
<keyword evidence="6 9" id="KW-0460">Magnesium</keyword>
<dbReference type="HAMAP" id="MF_01987">
    <property type="entry name" value="Ribokinase"/>
    <property type="match status" value="1"/>
</dbReference>
<keyword evidence="3 9" id="KW-0547">Nucleotide-binding</keyword>
<organism evidence="11 12">
    <name type="scientific">Bipolaricaulis sibiricus</name>
    <dbReference type="NCBI Taxonomy" id="2501609"/>
    <lineage>
        <taxon>Bacteria</taxon>
        <taxon>Candidatus Bipolaricaulota</taxon>
        <taxon>Candidatus Bipolaricaulia</taxon>
        <taxon>Candidatus Bipolaricaulales</taxon>
        <taxon>Candidatus Bipolaricaulaceae</taxon>
        <taxon>Candidatus Bipolaricaulis</taxon>
    </lineage>
</organism>
<evidence type="ECO:0000313" key="11">
    <source>
        <dbReference type="EMBL" id="QAA76860.1"/>
    </source>
</evidence>
<dbReference type="GO" id="GO:0046872">
    <property type="term" value="F:metal ion binding"/>
    <property type="evidence" value="ECO:0007669"/>
    <property type="project" value="UniProtKB-KW"/>
</dbReference>
<dbReference type="Gene3D" id="3.40.1190.20">
    <property type="match status" value="1"/>
</dbReference>
<keyword evidence="9" id="KW-0963">Cytoplasm</keyword>
<evidence type="ECO:0000256" key="9">
    <source>
        <dbReference type="HAMAP-Rule" id="MF_01987"/>
    </source>
</evidence>
<comment type="function">
    <text evidence="9">Catalyzes the phosphorylation of ribose at O-5 in a reaction requiring ATP and magnesium. The resulting D-ribose-5-phosphate can then be used either for sythesis of nucleotides, histidine, and tryptophan, or as a component of the pentose phosphate pathway.</text>
</comment>
<comment type="subcellular location">
    <subcellularLocation>
        <location evidence="9">Cytoplasm</location>
    </subcellularLocation>
</comment>
<feature type="domain" description="Carbohydrate kinase PfkB" evidence="10">
    <location>
        <begin position="3"/>
        <end position="293"/>
    </location>
</feature>
<dbReference type="AlphaFoldDB" id="A0A410FVD0"/>
<comment type="subunit">
    <text evidence="9">Homodimer.</text>
</comment>
<reference evidence="12" key="1">
    <citation type="submission" date="2018-12" db="EMBL/GenBank/DDBJ databases">
        <title>Complete genome sequence of an uncultured bacterium of the candidate phylum Bipolaricaulota.</title>
        <authorList>
            <person name="Kadnikov V.V."/>
            <person name="Mardanov A.V."/>
            <person name="Beletsky A.V."/>
            <person name="Frank Y.A."/>
            <person name="Karnachuk O.V."/>
            <person name="Ravin N.V."/>
        </authorList>
    </citation>
    <scope>NUCLEOTIDE SEQUENCE [LARGE SCALE GENOMIC DNA]</scope>
</reference>
<dbReference type="InterPro" id="IPR011877">
    <property type="entry name" value="Ribokinase"/>
</dbReference>
<dbReference type="GO" id="GO:0019303">
    <property type="term" value="P:D-ribose catabolic process"/>
    <property type="evidence" value="ECO:0007669"/>
    <property type="project" value="UniProtKB-UniRule"/>
</dbReference>
<feature type="binding site" evidence="9">
    <location>
        <position position="290"/>
    </location>
    <ligand>
        <name>K(+)</name>
        <dbReference type="ChEBI" id="CHEBI:29103"/>
    </ligand>
</feature>
<protein>
    <recommendedName>
        <fullName evidence="9">Ribokinase</fullName>
        <shortName evidence="9">RK</shortName>
        <ecNumber evidence="9">2.7.1.15</ecNumber>
    </recommendedName>
</protein>
<proteinExistence type="inferred from homology"/>
<name>A0A410FVD0_BIPS1</name>
<dbReference type="PANTHER" id="PTHR10584:SF166">
    <property type="entry name" value="RIBOKINASE"/>
    <property type="match status" value="1"/>
</dbReference>
<evidence type="ECO:0000256" key="7">
    <source>
        <dbReference type="ARBA" id="ARBA00022958"/>
    </source>
</evidence>
<dbReference type="GO" id="GO:0005829">
    <property type="term" value="C:cytosol"/>
    <property type="evidence" value="ECO:0007669"/>
    <property type="project" value="TreeGrafter"/>
</dbReference>
<dbReference type="PRINTS" id="PR00990">
    <property type="entry name" value="RIBOKINASE"/>
</dbReference>
<evidence type="ECO:0000256" key="3">
    <source>
        <dbReference type="ARBA" id="ARBA00022741"/>
    </source>
</evidence>
<dbReference type="InterPro" id="IPR011611">
    <property type="entry name" value="PfkB_dom"/>
</dbReference>
<evidence type="ECO:0000256" key="1">
    <source>
        <dbReference type="ARBA" id="ARBA00022679"/>
    </source>
</evidence>
<dbReference type="Proteomes" id="UP000287233">
    <property type="component" value="Chromosome"/>
</dbReference>
<dbReference type="GO" id="GO:0004747">
    <property type="term" value="F:ribokinase activity"/>
    <property type="evidence" value="ECO:0007669"/>
    <property type="project" value="UniProtKB-UniRule"/>
</dbReference>
<evidence type="ECO:0000259" key="10">
    <source>
        <dbReference type="Pfam" id="PF00294"/>
    </source>
</evidence>
<evidence type="ECO:0000313" key="12">
    <source>
        <dbReference type="Proteomes" id="UP000287233"/>
    </source>
</evidence>
<keyword evidence="8 9" id="KW-0119">Carbohydrate metabolism</keyword>
<feature type="binding site" evidence="9">
    <location>
        <position position="286"/>
    </location>
    <ligand>
        <name>K(+)</name>
        <dbReference type="ChEBI" id="CHEBI:29103"/>
    </ligand>
</feature>
<evidence type="ECO:0000256" key="8">
    <source>
        <dbReference type="ARBA" id="ARBA00023277"/>
    </source>
</evidence>
<keyword evidence="5 9" id="KW-0067">ATP-binding</keyword>
<comment type="activity regulation">
    <text evidence="9">Activated by a monovalent cation that binds near, but not in, the active site. The most likely occupant of the site in vivo is potassium. Ion binding induces a conformational change that may alter substrate affinity.</text>
</comment>
<comment type="caution">
    <text evidence="9">Lacks conserved residue(s) required for the propagation of feature annotation.</text>
</comment>
<evidence type="ECO:0000256" key="6">
    <source>
        <dbReference type="ARBA" id="ARBA00022842"/>
    </source>
</evidence>
<keyword evidence="1 9" id="KW-0808">Transferase</keyword>
<evidence type="ECO:0000256" key="4">
    <source>
        <dbReference type="ARBA" id="ARBA00022777"/>
    </source>
</evidence>
<dbReference type="EMBL" id="CP034928">
    <property type="protein sequence ID" value="QAA76860.1"/>
    <property type="molecule type" value="Genomic_DNA"/>
</dbReference>
<feature type="binding site" evidence="9">
    <location>
        <begin position="219"/>
        <end position="224"/>
    </location>
    <ligand>
        <name>ATP</name>
        <dbReference type="ChEBI" id="CHEBI:30616"/>
    </ligand>
</feature>
<dbReference type="PANTHER" id="PTHR10584">
    <property type="entry name" value="SUGAR KINASE"/>
    <property type="match status" value="1"/>
</dbReference>
<comment type="cofactor">
    <cofactor evidence="9">
        <name>Mg(2+)</name>
        <dbReference type="ChEBI" id="CHEBI:18420"/>
    </cofactor>
    <text evidence="9">Requires a divalent cation, most likely magnesium in vivo, as an electrophilic catalyst to aid phosphoryl group transfer. It is the chelate of the metal and the nucleotide that is the actual substrate.</text>
</comment>
<accession>A0A410FVD0</accession>
<dbReference type="KEGG" id="bih:BIP78_1094"/>
<dbReference type="GO" id="GO:0005524">
    <property type="term" value="F:ATP binding"/>
    <property type="evidence" value="ECO:0007669"/>
    <property type="project" value="UniProtKB-UniRule"/>
</dbReference>
<keyword evidence="4 9" id="KW-0418">Kinase</keyword>
<comment type="similarity">
    <text evidence="9">Belongs to the carbohydrate kinase PfkB family. Ribokinase subfamily.</text>
</comment>
<dbReference type="InterPro" id="IPR029056">
    <property type="entry name" value="Ribokinase-like"/>
</dbReference>
<dbReference type="Pfam" id="PF00294">
    <property type="entry name" value="PfkB"/>
    <property type="match status" value="1"/>
</dbReference>
<dbReference type="UniPathway" id="UPA00916">
    <property type="reaction ID" value="UER00889"/>
</dbReference>
<evidence type="ECO:0000256" key="2">
    <source>
        <dbReference type="ARBA" id="ARBA00022723"/>
    </source>
</evidence>
<dbReference type="EC" id="2.7.1.15" evidence="9"/>
<feature type="binding site" evidence="9">
    <location>
        <position position="247"/>
    </location>
    <ligand>
        <name>K(+)</name>
        <dbReference type="ChEBI" id="CHEBI:29103"/>
    </ligand>
</feature>
<feature type="binding site" evidence="9">
    <location>
        <position position="245"/>
    </location>
    <ligand>
        <name>K(+)</name>
        <dbReference type="ChEBI" id="CHEBI:29103"/>
    </ligand>
</feature>
<dbReference type="SUPFAM" id="SSF53613">
    <property type="entry name" value="Ribokinase-like"/>
    <property type="match status" value="1"/>
</dbReference>
<dbReference type="InterPro" id="IPR002139">
    <property type="entry name" value="Ribo/fructo_kinase"/>
</dbReference>
<feature type="binding site" evidence="9">
    <location>
        <position position="284"/>
    </location>
    <ligand>
        <name>K(+)</name>
        <dbReference type="ChEBI" id="CHEBI:29103"/>
    </ligand>
</feature>
<feature type="binding site" evidence="9">
    <location>
        <position position="281"/>
    </location>
    <ligand>
        <name>K(+)</name>
        <dbReference type="ChEBI" id="CHEBI:29103"/>
    </ligand>
</feature>
<keyword evidence="7 9" id="KW-0630">Potassium</keyword>
<sequence length="311" mass="31794">MRVAVLGTLDVHLRAEVDRLPRPGETVSSRGLVREPGGAGTLQAIAAARLGAEVSMYGCVGADPFGDEVVAALSAAGVNPSAVERSAAAPTGASLVFVGPNRHQLAAHAPGANAMLDGEYVTRHISRIRDADAVLLDLAAPLATLQAVLSALPRERPVVVLHPIAARPPSPLTWERVDFAVGSRDELEVQAGWTSGTTEDAARVSQAFLDRGVRNVVITLGIEGAYLVEQAGVTRFPPRAVPVVDATGATETFCAALAVKLAAGRGPYEALGYATAAAAVAASRRGGIASLPASADVQALLSRASSPSQPG</sequence>
<gene>
    <name evidence="9" type="primary">rbsK</name>
    <name evidence="11" type="ORF">BIP78_1094</name>
</gene>